<gene>
    <name evidence="1" type="ORF">GOMPHAMPRED_005057</name>
</gene>
<evidence type="ECO:0000313" key="1">
    <source>
        <dbReference type="EMBL" id="CAF9907237.1"/>
    </source>
</evidence>
<accession>A0A8H3HY42</accession>
<organism evidence="1 2">
    <name type="scientific">Gomphillus americanus</name>
    <dbReference type="NCBI Taxonomy" id="1940652"/>
    <lineage>
        <taxon>Eukaryota</taxon>
        <taxon>Fungi</taxon>
        <taxon>Dikarya</taxon>
        <taxon>Ascomycota</taxon>
        <taxon>Pezizomycotina</taxon>
        <taxon>Lecanoromycetes</taxon>
        <taxon>OSLEUM clade</taxon>
        <taxon>Ostropomycetidae</taxon>
        <taxon>Ostropales</taxon>
        <taxon>Graphidaceae</taxon>
        <taxon>Gomphilloideae</taxon>
        <taxon>Gomphillus</taxon>
    </lineage>
</organism>
<protein>
    <submittedName>
        <fullName evidence="1">Uncharacterized protein</fullName>
    </submittedName>
</protein>
<comment type="caution">
    <text evidence="1">The sequence shown here is derived from an EMBL/GenBank/DDBJ whole genome shotgun (WGS) entry which is preliminary data.</text>
</comment>
<dbReference type="EMBL" id="CAJPDQ010000003">
    <property type="protein sequence ID" value="CAF9907237.1"/>
    <property type="molecule type" value="Genomic_DNA"/>
</dbReference>
<proteinExistence type="predicted"/>
<sequence>MSRFLDTKQEANESTCHERSPLPVALSSESVGCRHPFMASSTFLTDLQIIPFHCGYDIHGAIKPYHWVVLAAAGPETKGTASQLRGMPGNFKYGNPEDEAVLDLLENRQQTLDIGRIPATELKNLESSLADIPVSQVEHGYNCQTRTEDALRAMESYRWPDYPCSAIVQWLKQLETQHLNGNTTANAADDWLNDMLSYHSL</sequence>
<reference evidence="1" key="1">
    <citation type="submission" date="2021-03" db="EMBL/GenBank/DDBJ databases">
        <authorList>
            <person name="Tagirdzhanova G."/>
        </authorList>
    </citation>
    <scope>NUCLEOTIDE SEQUENCE</scope>
</reference>
<evidence type="ECO:0000313" key="2">
    <source>
        <dbReference type="Proteomes" id="UP000664169"/>
    </source>
</evidence>
<dbReference type="AlphaFoldDB" id="A0A8H3HY42"/>
<keyword evidence="2" id="KW-1185">Reference proteome</keyword>
<dbReference type="Proteomes" id="UP000664169">
    <property type="component" value="Unassembled WGS sequence"/>
</dbReference>
<name>A0A8H3HY42_9LECA</name>